<sequence>MYVARELSIYRRNEEEVLGAAERGGNSGLMVMRGEWDEAEGRGCLSNGYAKGLFVKPPLPQNAILLNNYNDTPDWCFFLPVLDHPLSSNRYYVILASAGSHTGLATRCSTEEDMSYCCSRRIITDVEPVPYDYRDEYQQYEICSDGKAGFYAKPIVPHSYPPRFLRYKFYLFVRTSKVYDLDEALGIDESLRIRIPELNSTPIIIGKWYTPFVFVKGDGGPLKVKMKKSLFYTLTLEKYWQKIYSWENDGSKGNVVAVDVSIQREVNFLFGIEAMKGNGITNDGYVWFRVVNEHGREVNKVGFSLAIVEKMRWLC</sequence>
<dbReference type="PANTHER" id="PTHR31050:SF9">
    <property type="match status" value="1"/>
</dbReference>
<dbReference type="PANTHER" id="PTHR31050">
    <property type="entry name" value="OS08G0413200 PROTEIN"/>
    <property type="match status" value="1"/>
</dbReference>
<evidence type="ECO:0000313" key="2">
    <source>
        <dbReference type="Proteomes" id="UP000188268"/>
    </source>
</evidence>
<reference evidence="1 2" key="1">
    <citation type="submission" date="2013-09" db="EMBL/GenBank/DDBJ databases">
        <title>Corchorus capsularis genome sequencing.</title>
        <authorList>
            <person name="Alam M."/>
            <person name="Haque M.S."/>
            <person name="Islam M.S."/>
            <person name="Emdad E.M."/>
            <person name="Islam M.M."/>
            <person name="Ahmed B."/>
            <person name="Halim A."/>
            <person name="Hossen Q.M.M."/>
            <person name="Hossain M.Z."/>
            <person name="Ahmed R."/>
            <person name="Khan M.M."/>
            <person name="Islam R."/>
            <person name="Rashid M.M."/>
            <person name="Khan S.A."/>
            <person name="Rahman M.S."/>
            <person name="Alam M."/>
        </authorList>
    </citation>
    <scope>NUCLEOTIDE SEQUENCE [LARGE SCALE GENOMIC DNA]</scope>
    <source>
        <strain evidence="2">cv. CVL-1</strain>
        <tissue evidence="1">Whole seedling</tissue>
    </source>
</reference>
<comment type="caution">
    <text evidence="1">The sequence shown here is derived from an EMBL/GenBank/DDBJ whole genome shotgun (WGS) entry which is preliminary data.</text>
</comment>
<dbReference type="STRING" id="210143.A0A1R3I7D9"/>
<organism evidence="1 2">
    <name type="scientific">Corchorus capsularis</name>
    <name type="common">Jute</name>
    <dbReference type="NCBI Taxonomy" id="210143"/>
    <lineage>
        <taxon>Eukaryota</taxon>
        <taxon>Viridiplantae</taxon>
        <taxon>Streptophyta</taxon>
        <taxon>Embryophyta</taxon>
        <taxon>Tracheophyta</taxon>
        <taxon>Spermatophyta</taxon>
        <taxon>Magnoliopsida</taxon>
        <taxon>eudicotyledons</taxon>
        <taxon>Gunneridae</taxon>
        <taxon>Pentapetalae</taxon>
        <taxon>rosids</taxon>
        <taxon>malvids</taxon>
        <taxon>Malvales</taxon>
        <taxon>Malvaceae</taxon>
        <taxon>Grewioideae</taxon>
        <taxon>Apeibeae</taxon>
        <taxon>Corchorus</taxon>
    </lineage>
</organism>
<accession>A0A1R3I7D9</accession>
<dbReference type="OMA" id="IIGKWYT"/>
<protein>
    <submittedName>
        <fullName evidence="1">Uncharacterized protein</fullName>
    </submittedName>
</protein>
<dbReference type="EMBL" id="AWWV01010553">
    <property type="protein sequence ID" value="OMO78512.1"/>
    <property type="molecule type" value="Genomic_DNA"/>
</dbReference>
<proteinExistence type="predicted"/>
<dbReference type="InterPro" id="IPR010683">
    <property type="entry name" value="DUF1262"/>
</dbReference>
<dbReference type="Proteomes" id="UP000188268">
    <property type="component" value="Unassembled WGS sequence"/>
</dbReference>
<dbReference type="Gramene" id="OMO78512">
    <property type="protein sequence ID" value="OMO78512"/>
    <property type="gene ID" value="CCACVL1_14339"/>
</dbReference>
<name>A0A1R3I7D9_COCAP</name>
<keyword evidence="2" id="KW-1185">Reference proteome</keyword>
<gene>
    <name evidence="1" type="ORF">CCACVL1_14339</name>
</gene>
<dbReference type="OrthoDB" id="1898393at2759"/>
<evidence type="ECO:0000313" key="1">
    <source>
        <dbReference type="EMBL" id="OMO78512.1"/>
    </source>
</evidence>
<dbReference type="Pfam" id="PF06880">
    <property type="entry name" value="DUF1262"/>
    <property type="match status" value="1"/>
</dbReference>
<dbReference type="AlphaFoldDB" id="A0A1R3I7D9"/>